<evidence type="ECO:0000313" key="1">
    <source>
        <dbReference type="EMBL" id="KKT84679.1"/>
    </source>
</evidence>
<dbReference type="InterPro" id="IPR005235">
    <property type="entry name" value="YmdB-like"/>
</dbReference>
<dbReference type="Gene3D" id="3.60.21.10">
    <property type="match status" value="1"/>
</dbReference>
<dbReference type="Proteomes" id="UP000034504">
    <property type="component" value="Unassembled WGS sequence"/>
</dbReference>
<proteinExistence type="predicted"/>
<dbReference type="EMBL" id="LCJU01000013">
    <property type="protein sequence ID" value="KKT84679.1"/>
    <property type="molecule type" value="Genomic_DNA"/>
</dbReference>
<sequence>DHLLATVLPMQGINFPQDTVLIDFHAEATSEKHAFANYVDGRVTAVLGTHTHIPTADPQVLPKGTLFVSDVGMTGAVNSVLGVKTEIIVKQYTTARNQRFDWEEEGGAWFRSVLVDTAANTISRLDRLV</sequence>
<dbReference type="PANTHER" id="PTHR36303:SF1">
    <property type="entry name" value="2',3'-CYCLIC-NUCLEOTIDE 2'-PHOSPHODIESTERASE"/>
    <property type="match status" value="1"/>
</dbReference>
<name>A0A0G1NKG9_UNCKA</name>
<dbReference type="GO" id="GO:0004113">
    <property type="term" value="F:2',3'-cyclic-nucleotide 3'-phosphodiesterase activity"/>
    <property type="evidence" value="ECO:0007669"/>
    <property type="project" value="TreeGrafter"/>
</dbReference>
<dbReference type="PATRIC" id="fig|1619125.3.peg.337"/>
<dbReference type="AlphaFoldDB" id="A0A0G1NKG9"/>
<dbReference type="SUPFAM" id="SSF56300">
    <property type="entry name" value="Metallo-dependent phosphatases"/>
    <property type="match status" value="1"/>
</dbReference>
<dbReference type="PANTHER" id="PTHR36303">
    <property type="entry name" value="2',3'-CYCLIC-NUCLEOTIDE 2'-PHOSPHODIESTERASE"/>
    <property type="match status" value="1"/>
</dbReference>
<organism evidence="1 2">
    <name type="scientific">candidate division WWE3 bacterium GW2011_GWC2_44_9</name>
    <dbReference type="NCBI Taxonomy" id="1619125"/>
    <lineage>
        <taxon>Bacteria</taxon>
        <taxon>Katanobacteria</taxon>
    </lineage>
</organism>
<feature type="non-terminal residue" evidence="1">
    <location>
        <position position="1"/>
    </location>
</feature>
<evidence type="ECO:0008006" key="3">
    <source>
        <dbReference type="Google" id="ProtNLM"/>
    </source>
</evidence>
<protein>
    <recommendedName>
        <fullName evidence="3">Metallophosphoesterase</fullName>
    </recommendedName>
</protein>
<accession>A0A0G1NKG9</accession>
<comment type="caution">
    <text evidence="1">The sequence shown here is derived from an EMBL/GenBank/DDBJ whole genome shotgun (WGS) entry which is preliminary data.</text>
</comment>
<reference evidence="1 2" key="1">
    <citation type="journal article" date="2015" name="Nature">
        <title>rRNA introns, odd ribosomes, and small enigmatic genomes across a large radiation of phyla.</title>
        <authorList>
            <person name="Brown C.T."/>
            <person name="Hug L.A."/>
            <person name="Thomas B.C."/>
            <person name="Sharon I."/>
            <person name="Castelle C.J."/>
            <person name="Singh A."/>
            <person name="Wilkins M.J."/>
            <person name="Williams K.H."/>
            <person name="Banfield J.F."/>
        </authorList>
    </citation>
    <scope>NUCLEOTIDE SEQUENCE [LARGE SCALE GENOMIC DNA]</scope>
</reference>
<gene>
    <name evidence="1" type="ORF">UW82_C0013G0001</name>
</gene>
<dbReference type="Pfam" id="PF13277">
    <property type="entry name" value="YmdB"/>
    <property type="match status" value="1"/>
</dbReference>
<evidence type="ECO:0000313" key="2">
    <source>
        <dbReference type="Proteomes" id="UP000034504"/>
    </source>
</evidence>
<dbReference type="InterPro" id="IPR029052">
    <property type="entry name" value="Metallo-depent_PP-like"/>
</dbReference>